<dbReference type="Pfam" id="PF07719">
    <property type="entry name" value="TPR_2"/>
    <property type="match status" value="1"/>
</dbReference>
<gene>
    <name evidence="10" type="ORF">HW932_13530</name>
</gene>
<dbReference type="Gene3D" id="1.25.40.10">
    <property type="entry name" value="Tetratricopeptide repeat domain"/>
    <property type="match status" value="1"/>
</dbReference>
<feature type="repeat" description="TPR" evidence="8">
    <location>
        <begin position="141"/>
        <end position="174"/>
    </location>
</feature>
<proteinExistence type="inferred from homology"/>
<dbReference type="Gene3D" id="3.40.50.11380">
    <property type="match status" value="1"/>
</dbReference>
<evidence type="ECO:0000256" key="1">
    <source>
        <dbReference type="ARBA" id="ARBA00004922"/>
    </source>
</evidence>
<keyword evidence="4" id="KW-0328">Glycosyltransferase</keyword>
<dbReference type="InterPro" id="IPR019734">
    <property type="entry name" value="TPR_rpt"/>
</dbReference>
<dbReference type="PROSITE" id="PS50005">
    <property type="entry name" value="TPR"/>
    <property type="match status" value="4"/>
</dbReference>
<dbReference type="EC" id="2.4.1.255" evidence="3"/>
<evidence type="ECO:0000256" key="7">
    <source>
        <dbReference type="ARBA" id="ARBA00022803"/>
    </source>
</evidence>
<feature type="repeat" description="TPR" evidence="8">
    <location>
        <begin position="107"/>
        <end position="140"/>
    </location>
</feature>
<dbReference type="SMART" id="SM00028">
    <property type="entry name" value="TPR"/>
    <property type="match status" value="5"/>
</dbReference>
<dbReference type="Gene3D" id="3.40.50.2000">
    <property type="entry name" value="Glycogen Phosphorylase B"/>
    <property type="match status" value="1"/>
</dbReference>
<dbReference type="Pfam" id="PF13424">
    <property type="entry name" value="TPR_12"/>
    <property type="match status" value="1"/>
</dbReference>
<keyword evidence="7 8" id="KW-0802">TPR repeat</keyword>
<accession>A0A850R8S1</accession>
<feature type="domain" description="O-GlcNAc transferase C-terminal" evidence="9">
    <location>
        <begin position="240"/>
        <end position="404"/>
    </location>
</feature>
<evidence type="ECO:0000256" key="6">
    <source>
        <dbReference type="ARBA" id="ARBA00022737"/>
    </source>
</evidence>
<evidence type="ECO:0000259" key="9">
    <source>
        <dbReference type="Pfam" id="PF13844"/>
    </source>
</evidence>
<dbReference type="AlphaFoldDB" id="A0A850R8S1"/>
<evidence type="ECO:0000256" key="8">
    <source>
        <dbReference type="PROSITE-ProRule" id="PRU00339"/>
    </source>
</evidence>
<organism evidence="10 11">
    <name type="scientific">Allochromatium humboldtianum</name>
    <dbReference type="NCBI Taxonomy" id="504901"/>
    <lineage>
        <taxon>Bacteria</taxon>
        <taxon>Pseudomonadati</taxon>
        <taxon>Pseudomonadota</taxon>
        <taxon>Gammaproteobacteria</taxon>
        <taxon>Chromatiales</taxon>
        <taxon>Chromatiaceae</taxon>
        <taxon>Allochromatium</taxon>
    </lineage>
</organism>
<dbReference type="Proteomes" id="UP000592294">
    <property type="component" value="Unassembled WGS sequence"/>
</dbReference>
<dbReference type="PANTHER" id="PTHR44835:SF1">
    <property type="entry name" value="PROTEIN O-GLCNAC TRANSFERASE"/>
    <property type="match status" value="1"/>
</dbReference>
<keyword evidence="11" id="KW-1185">Reference proteome</keyword>
<dbReference type="EMBL" id="JABZEO010000009">
    <property type="protein sequence ID" value="NVZ10284.1"/>
    <property type="molecule type" value="Genomic_DNA"/>
</dbReference>
<evidence type="ECO:0000256" key="4">
    <source>
        <dbReference type="ARBA" id="ARBA00022676"/>
    </source>
</evidence>
<keyword evidence="6" id="KW-0677">Repeat</keyword>
<comment type="similarity">
    <text evidence="2">Belongs to the glycosyltransferase 41 family. O-GlcNAc transferase subfamily.</text>
</comment>
<comment type="pathway">
    <text evidence="1">Protein modification; protein glycosylation.</text>
</comment>
<dbReference type="InterPro" id="IPR011990">
    <property type="entry name" value="TPR-like_helical_dom_sf"/>
</dbReference>
<evidence type="ECO:0000313" key="11">
    <source>
        <dbReference type="Proteomes" id="UP000592294"/>
    </source>
</evidence>
<dbReference type="InterPro" id="IPR013105">
    <property type="entry name" value="TPR_2"/>
</dbReference>
<keyword evidence="5" id="KW-0808">Transferase</keyword>
<feature type="domain" description="O-GlcNAc transferase C-terminal" evidence="9">
    <location>
        <begin position="424"/>
        <end position="603"/>
    </location>
</feature>
<dbReference type="Pfam" id="PF13844">
    <property type="entry name" value="Glyco_transf_41"/>
    <property type="match status" value="2"/>
</dbReference>
<dbReference type="GO" id="GO:0097363">
    <property type="term" value="F:protein O-acetylglucosaminyltransferase activity"/>
    <property type="evidence" value="ECO:0007669"/>
    <property type="project" value="UniProtKB-EC"/>
</dbReference>
<dbReference type="InterPro" id="IPR051939">
    <property type="entry name" value="Glycosyltr_41/O-GlcNAc_trsf"/>
</dbReference>
<evidence type="ECO:0000313" key="10">
    <source>
        <dbReference type="EMBL" id="NVZ10284.1"/>
    </source>
</evidence>
<evidence type="ECO:0000256" key="2">
    <source>
        <dbReference type="ARBA" id="ARBA00005386"/>
    </source>
</evidence>
<dbReference type="RefSeq" id="WP_176977028.1">
    <property type="nucleotide sequence ID" value="NZ_JABZEO010000009.1"/>
</dbReference>
<dbReference type="SUPFAM" id="SSF48452">
    <property type="entry name" value="TPR-like"/>
    <property type="match status" value="1"/>
</dbReference>
<evidence type="ECO:0000256" key="3">
    <source>
        <dbReference type="ARBA" id="ARBA00011970"/>
    </source>
</evidence>
<protein>
    <recommendedName>
        <fullName evidence="3">protein O-GlcNAc transferase</fullName>
        <ecNumber evidence="3">2.4.1.255</ecNumber>
    </recommendedName>
</protein>
<sequence length="620" mass="71629">MKKIILARQNVILKLISEKKNHDAEIAARSFILKHPENDFGWKALGALLFFRGEFQESLDFLLKAVSINNKDPECLNALGNTLMQLGRIKESLDCFDRALEINSNCASAHNGKGLILSRLKRTEEAIESFRKSLKLQPNQIEPYYNLGVFLIGLGRIDEGIELNRHALELNPNCIEALNNLAMASQDLCKLDEALYFYEQAINLEPQNKSICSNRLFVLNYHPTKSKKEIFSYYQDFDNKFGICYQKNWHLHKNTPNLNRRLHIGYFSPDFCIHSTRHSIEPIFENHNHDQFKITAYAEQISTDFMTARYRKLVDCWINTNGLTDEALSQRIQDDQIDILVDLAGHTANNRLGVFARRPAPISVTWMGYGYTTGLSAIDYFLTDTVTVPPEEEKIFSEKIWYLDTPAGIYRPSNHMGETNKLPALQKKFITFGALTRGIRINFRVIRVWSEILRKIPKSRLIINSKSFVTSFAKNKLIEQFVEHGIERERLEIGYNTPPWDILRNMDIGLDCFPHNSGTTLHETLYMGVPFITLADRPSVGRIGSSILTGIGHPEWIANTEKEYVDKAIMLADDLNRLAEIRKNLRFDFESSPWRDEKGFTQRLEKAYREMWKIWCNNNF</sequence>
<evidence type="ECO:0000256" key="5">
    <source>
        <dbReference type="ARBA" id="ARBA00022679"/>
    </source>
</evidence>
<dbReference type="InterPro" id="IPR029489">
    <property type="entry name" value="OGT/SEC/SPY_C"/>
</dbReference>
<comment type="caution">
    <text evidence="10">The sequence shown here is derived from an EMBL/GenBank/DDBJ whole genome shotgun (WGS) entry which is preliminary data.</text>
</comment>
<feature type="repeat" description="TPR" evidence="8">
    <location>
        <begin position="73"/>
        <end position="106"/>
    </location>
</feature>
<feature type="repeat" description="TPR" evidence="8">
    <location>
        <begin position="175"/>
        <end position="208"/>
    </location>
</feature>
<dbReference type="PANTHER" id="PTHR44835">
    <property type="entry name" value="UDP-N-ACETYLGLUCOSAMINE--PEPTIDE N-ACETYLGLUCOSAMINYLTRANSFERASE SPINDLY-RELATED"/>
    <property type="match status" value="1"/>
</dbReference>
<name>A0A850R8S1_9GAMM</name>
<dbReference type="Pfam" id="PF13181">
    <property type="entry name" value="TPR_8"/>
    <property type="match status" value="1"/>
</dbReference>
<reference evidence="10 11" key="1">
    <citation type="submission" date="2020-06" db="EMBL/GenBank/DDBJ databases">
        <title>Whole-genome sequence of Allochromatium humboldtianum DSM 21881, type strain.</title>
        <authorList>
            <person name="Kyndt J.A."/>
            <person name="Meyer T.E."/>
        </authorList>
    </citation>
    <scope>NUCLEOTIDE SEQUENCE [LARGE SCALE GENOMIC DNA]</scope>
    <source>
        <strain evidence="10 11">DSM 21881</strain>
    </source>
</reference>